<evidence type="ECO:0000313" key="7">
    <source>
        <dbReference type="EMBL" id="KAK2707064.1"/>
    </source>
</evidence>
<proteinExistence type="inferred from homology"/>
<evidence type="ECO:0000256" key="4">
    <source>
        <dbReference type="ARBA" id="ARBA00023288"/>
    </source>
</evidence>
<dbReference type="AlphaFoldDB" id="A0AA88HHD7"/>
<dbReference type="Pfam" id="PF02991">
    <property type="entry name" value="ATG8"/>
    <property type="match status" value="1"/>
</dbReference>
<evidence type="ECO:0000313" key="8">
    <source>
        <dbReference type="Proteomes" id="UP001187531"/>
    </source>
</evidence>
<keyword evidence="6" id="KW-0072">Autophagy</keyword>
<name>A0AA88HHD7_ARTSF</name>
<evidence type="ECO:0000256" key="3">
    <source>
        <dbReference type="ARBA" id="ARBA00023136"/>
    </source>
</evidence>
<evidence type="ECO:0000256" key="2">
    <source>
        <dbReference type="ARBA" id="ARBA00007293"/>
    </source>
</evidence>
<protein>
    <recommendedName>
        <fullName evidence="9">Autophagy-related protein</fullName>
    </recommendedName>
</protein>
<dbReference type="GO" id="GO:0006914">
    <property type="term" value="P:autophagy"/>
    <property type="evidence" value="ECO:0007669"/>
    <property type="project" value="UniProtKB-KW"/>
</dbReference>
<dbReference type="EMBL" id="JAVRJZ010000019">
    <property type="protein sequence ID" value="KAK2707064.1"/>
    <property type="molecule type" value="Genomic_DNA"/>
</dbReference>
<dbReference type="Gene3D" id="3.10.20.90">
    <property type="entry name" value="Phosphatidylinositol 3-kinase Catalytic Subunit, Chain A, domain 1"/>
    <property type="match status" value="1"/>
</dbReference>
<dbReference type="SUPFAM" id="SSF54236">
    <property type="entry name" value="Ubiquitin-like"/>
    <property type="match status" value="1"/>
</dbReference>
<keyword evidence="4 5" id="KW-0449">Lipoprotein</keyword>
<feature type="lipid moiety-binding region" description="Phosphatidylserine amidated glycine; alternate" evidence="5">
    <location>
        <position position="73"/>
    </location>
</feature>
<comment type="similarity">
    <text evidence="2 6">Belongs to the ATG8 family.</text>
</comment>
<feature type="non-terminal residue" evidence="7">
    <location>
        <position position="1"/>
    </location>
</feature>
<dbReference type="InterPro" id="IPR004241">
    <property type="entry name" value="Atg8-like"/>
</dbReference>
<comment type="subcellular location">
    <subcellularLocation>
        <location evidence="1">Membrane</location>
    </subcellularLocation>
</comment>
<reference evidence="7" key="1">
    <citation type="submission" date="2023-07" db="EMBL/GenBank/DDBJ databases">
        <title>Chromosome-level genome assembly of Artemia franciscana.</title>
        <authorList>
            <person name="Jo E."/>
        </authorList>
    </citation>
    <scope>NUCLEOTIDE SEQUENCE</scope>
    <source>
        <tissue evidence="7">Whole body</tissue>
    </source>
</reference>
<accession>A0AA88HHD7</accession>
<evidence type="ECO:0000256" key="5">
    <source>
        <dbReference type="PIRSR" id="PIRSR604241-50"/>
    </source>
</evidence>
<organism evidence="7 8">
    <name type="scientific">Artemia franciscana</name>
    <name type="common">Brine shrimp</name>
    <name type="synonym">Artemia sanfranciscana</name>
    <dbReference type="NCBI Taxonomy" id="6661"/>
    <lineage>
        <taxon>Eukaryota</taxon>
        <taxon>Metazoa</taxon>
        <taxon>Ecdysozoa</taxon>
        <taxon>Arthropoda</taxon>
        <taxon>Crustacea</taxon>
        <taxon>Branchiopoda</taxon>
        <taxon>Anostraca</taxon>
        <taxon>Artemiidae</taxon>
        <taxon>Artemia</taxon>
    </lineage>
</organism>
<dbReference type="GO" id="GO:0016020">
    <property type="term" value="C:membrane"/>
    <property type="evidence" value="ECO:0007669"/>
    <property type="project" value="UniProtKB-SubCell"/>
</dbReference>
<comment type="caution">
    <text evidence="7">The sequence shown here is derived from an EMBL/GenBank/DDBJ whole genome shotgun (WGS) entry which is preliminary data.</text>
</comment>
<dbReference type="Proteomes" id="UP001187531">
    <property type="component" value="Unassembled WGS sequence"/>
</dbReference>
<keyword evidence="3" id="KW-0472">Membrane</keyword>
<keyword evidence="8" id="KW-1185">Reference proteome</keyword>
<dbReference type="PANTHER" id="PTHR10969">
    <property type="entry name" value="MICROTUBULE-ASSOCIATED PROTEINS 1A/1B LIGHT CHAIN 3-RELATED"/>
    <property type="match status" value="1"/>
</dbReference>
<evidence type="ECO:0008006" key="9">
    <source>
        <dbReference type="Google" id="ProtNLM"/>
    </source>
</evidence>
<evidence type="ECO:0000256" key="6">
    <source>
        <dbReference type="RuleBase" id="RU004384"/>
    </source>
</evidence>
<gene>
    <name evidence="7" type="ORF">QYM36_014926</name>
</gene>
<dbReference type="InterPro" id="IPR029071">
    <property type="entry name" value="Ubiquitin-like_domsf"/>
</dbReference>
<evidence type="ECO:0000256" key="1">
    <source>
        <dbReference type="ARBA" id="ARBA00004370"/>
    </source>
</evidence>
<sequence length="98" mass="10966">DKTKFLVPQDLAMSQFITVIRNRMAIGSTQAFFLLINGKSMASMSRTLAEIYQEHKDLDGFLYVTYSSEETFGSNSSSIHSVHHLDSLMKLDDIGSNS</sequence>